<keyword evidence="2" id="KW-1185">Reference proteome</keyword>
<accession>A0ABW8TK14</accession>
<name>A0ABW8TK14_9CLOT</name>
<dbReference type="EMBL" id="JBJIAA010000017">
    <property type="protein sequence ID" value="MFL0252390.1"/>
    <property type="molecule type" value="Genomic_DNA"/>
</dbReference>
<dbReference type="RefSeq" id="WP_406789047.1">
    <property type="nucleotide sequence ID" value="NZ_JBJIAA010000017.1"/>
</dbReference>
<dbReference type="Proteomes" id="UP001623592">
    <property type="component" value="Unassembled WGS sequence"/>
</dbReference>
<sequence>MKRTFANRPNWTRLINKRFKLKYIEQKEFKGYVSIIYADNVREPLGVKAGNKKLCVLDN</sequence>
<evidence type="ECO:0000313" key="1">
    <source>
        <dbReference type="EMBL" id="MFL0252390.1"/>
    </source>
</evidence>
<comment type="caution">
    <text evidence="1">The sequence shown here is derived from an EMBL/GenBank/DDBJ whole genome shotgun (WGS) entry which is preliminary data.</text>
</comment>
<organism evidence="1 2">
    <name type="scientific">Clostridium neuense</name>
    <dbReference type="NCBI Taxonomy" id="1728934"/>
    <lineage>
        <taxon>Bacteria</taxon>
        <taxon>Bacillati</taxon>
        <taxon>Bacillota</taxon>
        <taxon>Clostridia</taxon>
        <taxon>Eubacteriales</taxon>
        <taxon>Clostridiaceae</taxon>
        <taxon>Clostridium</taxon>
    </lineage>
</organism>
<gene>
    <name evidence="1" type="ORF">ACJDT4_18430</name>
</gene>
<evidence type="ECO:0000313" key="2">
    <source>
        <dbReference type="Proteomes" id="UP001623592"/>
    </source>
</evidence>
<protein>
    <submittedName>
        <fullName evidence="1">Uncharacterized protein</fullName>
    </submittedName>
</protein>
<proteinExistence type="predicted"/>
<reference evidence="1 2" key="1">
    <citation type="submission" date="2024-11" db="EMBL/GenBank/DDBJ databases">
        <authorList>
            <person name="Heng Y.C."/>
            <person name="Lim A.C.H."/>
            <person name="Lee J.K.Y."/>
            <person name="Kittelmann S."/>
        </authorList>
    </citation>
    <scope>NUCLEOTIDE SEQUENCE [LARGE SCALE GENOMIC DNA]</scope>
    <source>
        <strain evidence="1 2">WILCCON 0114</strain>
    </source>
</reference>